<dbReference type="GO" id="GO:0016829">
    <property type="term" value="F:lyase activity"/>
    <property type="evidence" value="ECO:0007669"/>
    <property type="project" value="UniProtKB-KW"/>
</dbReference>
<dbReference type="Proteomes" id="UP000323454">
    <property type="component" value="Unassembled WGS sequence"/>
</dbReference>
<dbReference type="OrthoDB" id="9787658at2"/>
<accession>A0A5B2WVE2</accession>
<dbReference type="Gene3D" id="3.10.129.10">
    <property type="entry name" value="Hotdog Thioesterase"/>
    <property type="match status" value="1"/>
</dbReference>
<dbReference type="InterPro" id="IPR013114">
    <property type="entry name" value="FabA_FabZ"/>
</dbReference>
<dbReference type="RefSeq" id="WP_149853242.1">
    <property type="nucleotide sequence ID" value="NZ_VUOB01000061.1"/>
</dbReference>
<dbReference type="PANTHER" id="PTHR30272">
    <property type="entry name" value="3-HYDROXYACYL-[ACYL-CARRIER-PROTEIN] DEHYDRATASE"/>
    <property type="match status" value="1"/>
</dbReference>
<dbReference type="EMBL" id="VUOB01000061">
    <property type="protein sequence ID" value="KAA2254446.1"/>
    <property type="molecule type" value="Genomic_DNA"/>
</dbReference>
<keyword evidence="2" id="KW-0456">Lyase</keyword>
<reference evidence="4 5" key="2">
    <citation type="submission" date="2019-09" db="EMBL/GenBank/DDBJ databases">
        <authorList>
            <person name="Jin C."/>
        </authorList>
    </citation>
    <scope>NUCLEOTIDE SEQUENCE [LARGE SCALE GENOMIC DNA]</scope>
    <source>
        <strain evidence="4 5">AN110305</strain>
    </source>
</reference>
<evidence type="ECO:0000313" key="4">
    <source>
        <dbReference type="EMBL" id="KAA2254446.1"/>
    </source>
</evidence>
<dbReference type="Pfam" id="PF22818">
    <property type="entry name" value="ApeI-like"/>
    <property type="match status" value="1"/>
</dbReference>
<protein>
    <submittedName>
        <fullName evidence="4">Beta-hydroxyacyl-ACP dehydratase</fullName>
    </submittedName>
</protein>
<organism evidence="4 5">
    <name type="scientific">Solihabitans fulvus</name>
    <dbReference type="NCBI Taxonomy" id="1892852"/>
    <lineage>
        <taxon>Bacteria</taxon>
        <taxon>Bacillati</taxon>
        <taxon>Actinomycetota</taxon>
        <taxon>Actinomycetes</taxon>
        <taxon>Pseudonocardiales</taxon>
        <taxon>Pseudonocardiaceae</taxon>
        <taxon>Solihabitans</taxon>
    </lineage>
</organism>
<dbReference type="InterPro" id="IPR054545">
    <property type="entry name" value="ApeI-like"/>
</dbReference>
<evidence type="ECO:0000256" key="2">
    <source>
        <dbReference type="ARBA" id="ARBA00023239"/>
    </source>
</evidence>
<gene>
    <name evidence="4" type="ORF">F0L68_30140</name>
</gene>
<sequence length="141" mass="15179">MAASTVRAFAAPLDAVDRIEDRAAGVIEAVKDIVADDPYLGGHYPDFTIYPGVFTIETVYQAARRAIEERGGPGTRAEIAAIASVRFSAPLLPGDVLRATCELTDLDPSRVRVKARCRRGDGRTSAQLTLELLVHKENADA</sequence>
<dbReference type="InterPro" id="IPR029069">
    <property type="entry name" value="HotDog_dom_sf"/>
</dbReference>
<dbReference type="AlphaFoldDB" id="A0A5B2WVE2"/>
<evidence type="ECO:0000259" key="3">
    <source>
        <dbReference type="Pfam" id="PF22818"/>
    </source>
</evidence>
<evidence type="ECO:0000313" key="5">
    <source>
        <dbReference type="Proteomes" id="UP000323454"/>
    </source>
</evidence>
<keyword evidence="5" id="KW-1185">Reference proteome</keyword>
<name>A0A5B2WVE2_9PSEU</name>
<reference evidence="4 5" key="1">
    <citation type="submission" date="2019-09" db="EMBL/GenBank/DDBJ databases">
        <title>Goodfellowia gen. nov., a new genus of the Pseudonocardineae related to Actinoalloteichus, containing Goodfellowia coeruleoviolacea gen. nov., comb. nov. gen. nov., comb. nov.</title>
        <authorList>
            <person name="Labeda D."/>
        </authorList>
    </citation>
    <scope>NUCLEOTIDE SEQUENCE [LARGE SCALE GENOMIC DNA]</scope>
    <source>
        <strain evidence="4 5">AN110305</strain>
    </source>
</reference>
<dbReference type="PANTHER" id="PTHR30272:SF1">
    <property type="entry name" value="3-HYDROXYACYL-[ACYL-CARRIER-PROTEIN] DEHYDRATASE"/>
    <property type="match status" value="1"/>
</dbReference>
<feature type="domain" description="ApeI dehydratase-like" evidence="3">
    <location>
        <begin position="27"/>
        <end position="107"/>
    </location>
</feature>
<comment type="caution">
    <text evidence="4">The sequence shown here is derived from an EMBL/GenBank/DDBJ whole genome shotgun (WGS) entry which is preliminary data.</text>
</comment>
<comment type="similarity">
    <text evidence="1">Belongs to the thioester dehydratase family. FabZ subfamily.</text>
</comment>
<proteinExistence type="inferred from homology"/>
<evidence type="ECO:0000256" key="1">
    <source>
        <dbReference type="ARBA" id="ARBA00009174"/>
    </source>
</evidence>
<dbReference type="SUPFAM" id="SSF54637">
    <property type="entry name" value="Thioesterase/thiol ester dehydrase-isomerase"/>
    <property type="match status" value="1"/>
</dbReference>